<dbReference type="HAMAP" id="MF_00139">
    <property type="entry name" value="PurH"/>
    <property type="match status" value="1"/>
</dbReference>
<keyword evidence="7 8" id="KW-0511">Multifunctional enzyme</keyword>
<dbReference type="PROSITE" id="PS51855">
    <property type="entry name" value="MGS"/>
    <property type="match status" value="1"/>
</dbReference>
<dbReference type="SMR" id="A0A117L2L0"/>
<dbReference type="Pfam" id="PF01808">
    <property type="entry name" value="AICARFT_IMPCHas"/>
    <property type="match status" value="1"/>
</dbReference>
<dbReference type="EC" id="3.5.4.10" evidence="8"/>
<dbReference type="InterPro" id="IPR024051">
    <property type="entry name" value="AICAR_Tfase_dup_dom_sf"/>
</dbReference>
<dbReference type="GO" id="GO:0003937">
    <property type="term" value="F:IMP cyclohydrolase activity"/>
    <property type="evidence" value="ECO:0007669"/>
    <property type="project" value="UniProtKB-UniRule"/>
</dbReference>
<comment type="catalytic activity">
    <reaction evidence="8">
        <text>(6R)-10-formyltetrahydrofolate + 5-amino-1-(5-phospho-beta-D-ribosyl)imidazole-4-carboxamide = 5-formamido-1-(5-phospho-D-ribosyl)imidazole-4-carboxamide + (6S)-5,6,7,8-tetrahydrofolate</text>
        <dbReference type="Rhea" id="RHEA:22192"/>
        <dbReference type="ChEBI" id="CHEBI:57453"/>
        <dbReference type="ChEBI" id="CHEBI:58467"/>
        <dbReference type="ChEBI" id="CHEBI:58475"/>
        <dbReference type="ChEBI" id="CHEBI:195366"/>
        <dbReference type="EC" id="2.1.2.3"/>
    </reaction>
</comment>
<evidence type="ECO:0000256" key="1">
    <source>
        <dbReference type="ARBA" id="ARBA00004844"/>
    </source>
</evidence>
<dbReference type="Gene3D" id="3.40.140.20">
    <property type="match status" value="2"/>
</dbReference>
<dbReference type="RefSeq" id="WP_004080014.1">
    <property type="nucleotide sequence ID" value="NZ_DAITJQ010000001.1"/>
</dbReference>
<dbReference type="SUPFAM" id="SSF53927">
    <property type="entry name" value="Cytidine deaminase-like"/>
    <property type="match status" value="1"/>
</dbReference>
<dbReference type="InterPro" id="IPR002695">
    <property type="entry name" value="PurH-like"/>
</dbReference>
<sequence length="452" mass="49867">MKRILVSLYEKEKYLDILRELHEKGWEIWASSGTAKFLKSNGIEANDVSTITGFENLLGGLVKTLHPEIFAGILGPEPRWDVVFVDLYPPPDIDIGGVALLRAAAKNWKKVKPAFDMETLKLAIEIDDEETRKYLAGMTFAFTSVYDSIRANQFVEGISLAFKREDLQLRYGENPHEKAFVYGKPAFEILHEGKTISFNNILDAENAWFMAKNLPRMGAVVVKHQSPCGAAIGEDKVEIVKKAIEADDESSFGGILAVNFEMDEEVAKSLKKYLEVIVAPSFTQEAIEVLSKKKVRLLKPGDYASWAGKMAFGSLVLSERKYPEGNFELVVGEPLSEKELEDLEFAYRVVEGAKSNAVLIAKDGVTVGIGSGQPSRKRAAWIATVMAGEKAKGAVAASDAFFPFPDSLEILAQAGVKAVVAPLGSIRDEEVIEKARELGITFYKAPSRVFRH</sequence>
<dbReference type="PANTHER" id="PTHR11692:SF0">
    <property type="entry name" value="BIFUNCTIONAL PURINE BIOSYNTHESIS PROTEIN ATIC"/>
    <property type="match status" value="1"/>
</dbReference>
<dbReference type="SMART" id="SM00798">
    <property type="entry name" value="AICARFT_IMPCHas"/>
    <property type="match status" value="1"/>
</dbReference>
<comment type="similarity">
    <text evidence="3 8">Belongs to the PurH family.</text>
</comment>
<organism evidence="9 10">
    <name type="scientific">Thermotoga petrophila</name>
    <dbReference type="NCBI Taxonomy" id="93929"/>
    <lineage>
        <taxon>Bacteria</taxon>
        <taxon>Thermotogati</taxon>
        <taxon>Thermotogota</taxon>
        <taxon>Thermotogae</taxon>
        <taxon>Thermotogales</taxon>
        <taxon>Thermotogaceae</taxon>
        <taxon>Thermotoga</taxon>
    </lineage>
</organism>
<dbReference type="GO" id="GO:0004643">
    <property type="term" value="F:phosphoribosylaminoimidazolecarboxamide formyltransferase activity"/>
    <property type="evidence" value="ECO:0007669"/>
    <property type="project" value="UniProtKB-UniRule"/>
</dbReference>
<accession>A0A117L2L0</accession>
<evidence type="ECO:0000256" key="6">
    <source>
        <dbReference type="ARBA" id="ARBA00022801"/>
    </source>
</evidence>
<keyword evidence="6 8" id="KW-0378">Hydrolase</keyword>
<dbReference type="EC" id="2.1.2.3" evidence="8"/>
<dbReference type="InterPro" id="IPR016193">
    <property type="entry name" value="Cytidine_deaminase-like"/>
</dbReference>
<evidence type="ECO:0000313" key="10">
    <source>
        <dbReference type="Proteomes" id="UP000058636"/>
    </source>
</evidence>
<proteinExistence type="inferred from homology"/>
<comment type="caution">
    <text evidence="9">The sequence shown here is derived from an EMBL/GenBank/DDBJ whole genome shotgun (WGS) entry which is preliminary data.</text>
</comment>
<comment type="pathway">
    <text evidence="1 8">Purine metabolism; IMP biosynthesis via de novo pathway; IMP from 5-formamido-1-(5-phospho-D-ribosyl)imidazole-4-carboxamide: step 1/1.</text>
</comment>
<comment type="domain">
    <text evidence="8">The IMP cyclohydrolase activity resides in the N-terminal region.</text>
</comment>
<evidence type="ECO:0000256" key="3">
    <source>
        <dbReference type="ARBA" id="ARBA00007667"/>
    </source>
</evidence>
<dbReference type="Gene3D" id="3.40.50.1380">
    <property type="entry name" value="Methylglyoxal synthase-like domain"/>
    <property type="match status" value="1"/>
</dbReference>
<evidence type="ECO:0000256" key="4">
    <source>
        <dbReference type="ARBA" id="ARBA00022679"/>
    </source>
</evidence>
<evidence type="ECO:0000256" key="2">
    <source>
        <dbReference type="ARBA" id="ARBA00004954"/>
    </source>
</evidence>
<dbReference type="GO" id="GO:0005829">
    <property type="term" value="C:cytosol"/>
    <property type="evidence" value="ECO:0007669"/>
    <property type="project" value="TreeGrafter"/>
</dbReference>
<dbReference type="PATRIC" id="fig|93930.3.peg.1615"/>
<dbReference type="SUPFAM" id="SSF52335">
    <property type="entry name" value="Methylglyoxal synthase-like"/>
    <property type="match status" value="1"/>
</dbReference>
<comment type="pathway">
    <text evidence="2 8">Purine metabolism; IMP biosynthesis via de novo pathway; 5-formamido-1-(5-phospho-D-ribosyl)imidazole-4-carboxamide from 5-amino-1-(5-phospho-D-ribosyl)imidazole-4-carboxamide (10-formyl THF route): step 1/1.</text>
</comment>
<evidence type="ECO:0000256" key="5">
    <source>
        <dbReference type="ARBA" id="ARBA00022755"/>
    </source>
</evidence>
<dbReference type="OMA" id="IKHNNPC"/>
<dbReference type="AlphaFoldDB" id="A0A117L2L0"/>
<comment type="catalytic activity">
    <reaction evidence="8">
        <text>IMP + H2O = 5-formamido-1-(5-phospho-D-ribosyl)imidazole-4-carboxamide</text>
        <dbReference type="Rhea" id="RHEA:18445"/>
        <dbReference type="ChEBI" id="CHEBI:15377"/>
        <dbReference type="ChEBI" id="CHEBI:58053"/>
        <dbReference type="ChEBI" id="CHEBI:58467"/>
        <dbReference type="EC" id="3.5.4.10"/>
    </reaction>
</comment>
<evidence type="ECO:0000256" key="7">
    <source>
        <dbReference type="ARBA" id="ARBA00023268"/>
    </source>
</evidence>
<keyword evidence="4 8" id="KW-0808">Transferase</keyword>
<dbReference type="Pfam" id="PF02142">
    <property type="entry name" value="MGS"/>
    <property type="match status" value="1"/>
</dbReference>
<evidence type="ECO:0000313" key="9">
    <source>
        <dbReference type="EMBL" id="KUK23141.1"/>
    </source>
</evidence>
<dbReference type="InterPro" id="IPR011607">
    <property type="entry name" value="MGS-like_dom"/>
</dbReference>
<evidence type="ECO:0000256" key="8">
    <source>
        <dbReference type="HAMAP-Rule" id="MF_00139"/>
    </source>
</evidence>
<dbReference type="GO" id="GO:0006189">
    <property type="term" value="P:'de novo' IMP biosynthetic process"/>
    <property type="evidence" value="ECO:0007669"/>
    <property type="project" value="UniProtKB-UniRule"/>
</dbReference>
<dbReference type="Proteomes" id="UP000058636">
    <property type="component" value="Unassembled WGS sequence"/>
</dbReference>
<gene>
    <name evidence="8" type="primary">purH</name>
    <name evidence="9" type="ORF">XD57_0764</name>
</gene>
<dbReference type="InterPro" id="IPR036914">
    <property type="entry name" value="MGS-like_dom_sf"/>
</dbReference>
<dbReference type="SMART" id="SM00851">
    <property type="entry name" value="MGS"/>
    <property type="match status" value="1"/>
</dbReference>
<dbReference type="UniPathway" id="UPA00074">
    <property type="reaction ID" value="UER00133"/>
</dbReference>
<dbReference type="FunFam" id="3.40.140.20:FF:000006">
    <property type="entry name" value="Bifunctional purine biosynthesis protein PurH"/>
    <property type="match status" value="1"/>
</dbReference>
<dbReference type="FunFam" id="3.40.50.1380:FF:000023">
    <property type="entry name" value="Bifunctional purine biosynthesis protein PurH"/>
    <property type="match status" value="1"/>
</dbReference>
<dbReference type="PIRSF" id="PIRSF000414">
    <property type="entry name" value="AICARFT_IMPCHas"/>
    <property type="match status" value="1"/>
</dbReference>
<protein>
    <recommendedName>
        <fullName evidence="8">Bifunctional purine biosynthesis protein PurH</fullName>
    </recommendedName>
    <domain>
        <recommendedName>
            <fullName evidence="8">Phosphoribosylaminoimidazolecarboxamide formyltransferase</fullName>
            <ecNumber evidence="8">2.1.2.3</ecNumber>
        </recommendedName>
        <alternativeName>
            <fullName evidence="8">AICAR transformylase</fullName>
        </alternativeName>
    </domain>
    <domain>
        <recommendedName>
            <fullName evidence="8">IMP cyclohydrolase</fullName>
            <ecNumber evidence="8">3.5.4.10</ecNumber>
        </recommendedName>
        <alternativeName>
            <fullName evidence="8">ATIC</fullName>
        </alternativeName>
        <alternativeName>
            <fullName evidence="8">IMP synthase</fullName>
        </alternativeName>
        <alternativeName>
            <fullName evidence="8">Inosinicase</fullName>
        </alternativeName>
    </domain>
</protein>
<keyword evidence="5 8" id="KW-0658">Purine biosynthesis</keyword>
<dbReference type="CDD" id="cd01421">
    <property type="entry name" value="IMPCH"/>
    <property type="match status" value="1"/>
</dbReference>
<dbReference type="PANTHER" id="PTHR11692">
    <property type="entry name" value="BIFUNCTIONAL PURINE BIOSYNTHESIS PROTEIN PURH"/>
    <property type="match status" value="1"/>
</dbReference>
<reference evidence="9 10" key="1">
    <citation type="journal article" date="2015" name="MBio">
        <title>Genome-Resolved Metagenomic Analysis Reveals Roles for Candidate Phyla and Other Microbial Community Members in Biogeochemical Transformations in Oil Reservoirs.</title>
        <authorList>
            <person name="Hu P."/>
            <person name="Tom L."/>
            <person name="Singh A."/>
            <person name="Thomas B.C."/>
            <person name="Baker B.J."/>
            <person name="Piceno Y.M."/>
            <person name="Andersen G.L."/>
            <person name="Banfield J.F."/>
        </authorList>
    </citation>
    <scope>NUCLEOTIDE SEQUENCE [LARGE SCALE GENOMIC DNA]</scope>
    <source>
        <strain evidence="9">46_26</strain>
    </source>
</reference>
<dbReference type="EMBL" id="LGFG01000048">
    <property type="protein sequence ID" value="KUK23141.1"/>
    <property type="molecule type" value="Genomic_DNA"/>
</dbReference>
<name>A0A117L2L0_9THEM</name>